<dbReference type="EMBL" id="JAVDYC010000001">
    <property type="protein sequence ID" value="MDR7325047.1"/>
    <property type="molecule type" value="Genomic_DNA"/>
</dbReference>
<feature type="coiled-coil region" evidence="1">
    <location>
        <begin position="31"/>
        <end position="58"/>
    </location>
</feature>
<evidence type="ECO:0000313" key="3">
    <source>
        <dbReference type="Proteomes" id="UP001183629"/>
    </source>
</evidence>
<accession>A0AAE4CV27</accession>
<evidence type="ECO:0000313" key="2">
    <source>
        <dbReference type="EMBL" id="MDR7325047.1"/>
    </source>
</evidence>
<proteinExistence type="predicted"/>
<keyword evidence="1" id="KW-0175">Coiled coil</keyword>
<reference evidence="2 3" key="1">
    <citation type="submission" date="2023-07" db="EMBL/GenBank/DDBJ databases">
        <title>Sequencing the genomes of 1000 actinobacteria strains.</title>
        <authorList>
            <person name="Klenk H.-P."/>
        </authorList>
    </citation>
    <scope>NUCLEOTIDE SEQUENCE [LARGE SCALE GENOMIC DNA]</scope>
    <source>
        <strain evidence="2 3">DSM 44711</strain>
    </source>
</reference>
<sequence length="75" mass="8386">MSIRENIPVLVRAQLAVLGETPSAAELFDQVHERDETIRELRAEIKAARRERNTALAYARDLHEGSVKLTADLGC</sequence>
<organism evidence="2 3">
    <name type="scientific">Catenuloplanes niger</name>
    <dbReference type="NCBI Taxonomy" id="587534"/>
    <lineage>
        <taxon>Bacteria</taxon>
        <taxon>Bacillati</taxon>
        <taxon>Actinomycetota</taxon>
        <taxon>Actinomycetes</taxon>
        <taxon>Micromonosporales</taxon>
        <taxon>Micromonosporaceae</taxon>
        <taxon>Catenuloplanes</taxon>
    </lineage>
</organism>
<dbReference type="RefSeq" id="WP_310419362.1">
    <property type="nucleotide sequence ID" value="NZ_JAVDYC010000001.1"/>
</dbReference>
<evidence type="ECO:0000256" key="1">
    <source>
        <dbReference type="SAM" id="Coils"/>
    </source>
</evidence>
<comment type="caution">
    <text evidence="2">The sequence shown here is derived from an EMBL/GenBank/DDBJ whole genome shotgun (WGS) entry which is preliminary data.</text>
</comment>
<dbReference type="Proteomes" id="UP001183629">
    <property type="component" value="Unassembled WGS sequence"/>
</dbReference>
<protein>
    <submittedName>
        <fullName evidence="2">Uncharacterized protein</fullName>
    </submittedName>
</protein>
<gene>
    <name evidence="2" type="ORF">J2S44_005297</name>
</gene>
<keyword evidence="3" id="KW-1185">Reference proteome</keyword>
<dbReference type="AlphaFoldDB" id="A0AAE4CV27"/>
<name>A0AAE4CV27_9ACTN</name>